<feature type="region of interest" description="Disordered" evidence="1">
    <location>
        <begin position="30"/>
        <end position="60"/>
    </location>
</feature>
<name>A0A9X7GUB2_BACCE</name>
<dbReference type="AlphaFoldDB" id="A0A9X7GUB2"/>
<dbReference type="Proteomes" id="UP000224203">
    <property type="component" value="Unassembled WGS sequence"/>
</dbReference>
<evidence type="ECO:0000256" key="1">
    <source>
        <dbReference type="SAM" id="MobiDB-lite"/>
    </source>
</evidence>
<feature type="compositionally biased region" description="Basic residues" evidence="1">
    <location>
        <begin position="32"/>
        <end position="60"/>
    </location>
</feature>
<evidence type="ECO:0000313" key="3">
    <source>
        <dbReference type="Proteomes" id="UP000224203"/>
    </source>
</evidence>
<gene>
    <name evidence="2" type="ORF">COC69_22955</name>
</gene>
<sequence length="60" mass="6936">MEILLQLLQDTLKVFLTVLATGCANKLVQKLSTKRSKKSRRPALQRRGKQMPDKSKRKKK</sequence>
<comment type="caution">
    <text evidence="2">The sequence shown here is derived from an EMBL/GenBank/DDBJ whole genome shotgun (WGS) entry which is preliminary data.</text>
</comment>
<organism evidence="2 3">
    <name type="scientific">Bacillus cereus</name>
    <dbReference type="NCBI Taxonomy" id="1396"/>
    <lineage>
        <taxon>Bacteria</taxon>
        <taxon>Bacillati</taxon>
        <taxon>Bacillota</taxon>
        <taxon>Bacilli</taxon>
        <taxon>Bacillales</taxon>
        <taxon>Bacillaceae</taxon>
        <taxon>Bacillus</taxon>
        <taxon>Bacillus cereus group</taxon>
    </lineage>
</organism>
<accession>A0A9X7GUB2</accession>
<dbReference type="EMBL" id="NULI01000135">
    <property type="protein sequence ID" value="PGS74568.1"/>
    <property type="molecule type" value="Genomic_DNA"/>
</dbReference>
<dbReference type="RefSeq" id="WP_098783296.1">
    <property type="nucleotide sequence ID" value="NZ_NULI01000135.1"/>
</dbReference>
<reference evidence="2 3" key="1">
    <citation type="submission" date="2017-09" db="EMBL/GenBank/DDBJ databases">
        <title>Large-scale bioinformatics analysis of Bacillus genomes uncovers conserved roles of natural products in bacterial physiology.</title>
        <authorList>
            <consortium name="Agbiome Team Llc"/>
            <person name="Bleich R.M."/>
            <person name="Grubbs K.J."/>
            <person name="Santa Maria K.C."/>
            <person name="Allen S.E."/>
            <person name="Farag S."/>
            <person name="Shank E.A."/>
            <person name="Bowers A."/>
        </authorList>
    </citation>
    <scope>NUCLEOTIDE SEQUENCE [LARGE SCALE GENOMIC DNA]</scope>
    <source>
        <strain evidence="2 3">AFS041711</strain>
    </source>
</reference>
<protein>
    <submittedName>
        <fullName evidence="2">Uncharacterized protein</fullName>
    </submittedName>
</protein>
<proteinExistence type="predicted"/>
<evidence type="ECO:0000313" key="2">
    <source>
        <dbReference type="EMBL" id="PGS74568.1"/>
    </source>
</evidence>